<feature type="transmembrane region" description="Helical" evidence="7">
    <location>
        <begin position="228"/>
        <end position="247"/>
    </location>
</feature>
<evidence type="ECO:0000256" key="4">
    <source>
        <dbReference type="ARBA" id="ARBA00022692"/>
    </source>
</evidence>
<dbReference type="PANTHER" id="PTHR43163:SF6">
    <property type="entry name" value="DIPEPTIDE TRANSPORT SYSTEM PERMEASE PROTEIN DPPB-RELATED"/>
    <property type="match status" value="1"/>
</dbReference>
<evidence type="ECO:0000256" key="7">
    <source>
        <dbReference type="RuleBase" id="RU363032"/>
    </source>
</evidence>
<evidence type="ECO:0000256" key="5">
    <source>
        <dbReference type="ARBA" id="ARBA00022989"/>
    </source>
</evidence>
<keyword evidence="5 7" id="KW-1133">Transmembrane helix</keyword>
<name>A0AB39MPP1_9ACTN</name>
<evidence type="ECO:0000259" key="8">
    <source>
        <dbReference type="PROSITE" id="PS50928"/>
    </source>
</evidence>
<proteinExistence type="inferred from homology"/>
<gene>
    <name evidence="9" type="ORF">AB5J58_45215</name>
</gene>
<dbReference type="GO" id="GO:0005886">
    <property type="term" value="C:plasma membrane"/>
    <property type="evidence" value="ECO:0007669"/>
    <property type="project" value="UniProtKB-SubCell"/>
</dbReference>
<keyword evidence="6 7" id="KW-0472">Membrane</keyword>
<evidence type="ECO:0000256" key="1">
    <source>
        <dbReference type="ARBA" id="ARBA00004651"/>
    </source>
</evidence>
<feature type="transmembrane region" description="Helical" evidence="7">
    <location>
        <begin position="123"/>
        <end position="145"/>
    </location>
</feature>
<evidence type="ECO:0000256" key="2">
    <source>
        <dbReference type="ARBA" id="ARBA00022448"/>
    </source>
</evidence>
<dbReference type="Pfam" id="PF19300">
    <property type="entry name" value="BPD_transp_1_N"/>
    <property type="match status" value="1"/>
</dbReference>
<protein>
    <submittedName>
        <fullName evidence="9">ABC transporter permease</fullName>
    </submittedName>
</protein>
<keyword evidence="2 7" id="KW-0813">Transport</keyword>
<feature type="transmembrane region" description="Helical" evidence="7">
    <location>
        <begin position="28"/>
        <end position="50"/>
    </location>
</feature>
<organism evidence="9">
    <name type="scientific">Streptomyces sp. R08</name>
    <dbReference type="NCBI Taxonomy" id="3238624"/>
    <lineage>
        <taxon>Bacteria</taxon>
        <taxon>Bacillati</taxon>
        <taxon>Actinomycetota</taxon>
        <taxon>Actinomycetes</taxon>
        <taxon>Kitasatosporales</taxon>
        <taxon>Streptomycetaceae</taxon>
        <taxon>Streptomyces</taxon>
    </lineage>
</organism>
<dbReference type="EMBL" id="CP163431">
    <property type="protein sequence ID" value="XDQ06949.1"/>
    <property type="molecule type" value="Genomic_DNA"/>
</dbReference>
<comment type="subcellular location">
    <subcellularLocation>
        <location evidence="1 7">Cell membrane</location>
        <topology evidence="1 7">Multi-pass membrane protein</topology>
    </subcellularLocation>
</comment>
<dbReference type="CDD" id="cd06261">
    <property type="entry name" value="TM_PBP2"/>
    <property type="match status" value="1"/>
</dbReference>
<sequence length="360" mass="38160">MSALTQDTPGAVATPADGAAGYGLARYLLVRFLLIVPTVFVLVSLVFFLMRATGDPISAAFGDRLTPDQLHAKLHQAGYDRPLLTQYLDYLRSLATGDFGRTVTDNEPVTHVLGTYGAATVELAGYSLLVALAVGVPLGMVAASYRDRAPDAALRLFAVLTYATPVFFVGLLLKLVFAIQLGWLPASGRASTDVQLFLQNQTSTTGFYLLDALRSGNGAAVGDVLKHAVLPGVALGLLVAGILLRLVRTNLIGTLGADYVEAARSRGVAPFRLVTRHATRPALIPVVTVLGLQVAGLLGGAVLTETTFEWKGLGYELAHYLTVRDFPAVQGIVALFAVVVAVTNFLVDVVAALIDPRVRY</sequence>
<dbReference type="Gene3D" id="1.10.3720.10">
    <property type="entry name" value="MetI-like"/>
    <property type="match status" value="1"/>
</dbReference>
<feature type="transmembrane region" description="Helical" evidence="7">
    <location>
        <begin position="282"/>
        <end position="303"/>
    </location>
</feature>
<dbReference type="PANTHER" id="PTHR43163">
    <property type="entry name" value="DIPEPTIDE TRANSPORT SYSTEM PERMEASE PROTEIN DPPB-RELATED"/>
    <property type="match status" value="1"/>
</dbReference>
<dbReference type="InterPro" id="IPR035906">
    <property type="entry name" value="MetI-like_sf"/>
</dbReference>
<evidence type="ECO:0000256" key="6">
    <source>
        <dbReference type="ARBA" id="ARBA00023136"/>
    </source>
</evidence>
<comment type="similarity">
    <text evidence="7">Belongs to the binding-protein-dependent transport system permease family.</text>
</comment>
<feature type="transmembrane region" description="Helical" evidence="7">
    <location>
        <begin position="157"/>
        <end position="179"/>
    </location>
</feature>
<evidence type="ECO:0000256" key="3">
    <source>
        <dbReference type="ARBA" id="ARBA00022475"/>
    </source>
</evidence>
<dbReference type="RefSeq" id="WP_369191794.1">
    <property type="nucleotide sequence ID" value="NZ_CP163431.1"/>
</dbReference>
<dbReference type="InterPro" id="IPR000515">
    <property type="entry name" value="MetI-like"/>
</dbReference>
<dbReference type="AlphaFoldDB" id="A0AB39MPP1"/>
<dbReference type="Pfam" id="PF00528">
    <property type="entry name" value="BPD_transp_1"/>
    <property type="match status" value="1"/>
</dbReference>
<keyword evidence="4 7" id="KW-0812">Transmembrane</keyword>
<feature type="domain" description="ABC transmembrane type-1" evidence="8">
    <location>
        <begin position="117"/>
        <end position="351"/>
    </location>
</feature>
<keyword evidence="3" id="KW-1003">Cell membrane</keyword>
<reference evidence="9" key="1">
    <citation type="submission" date="2024-07" db="EMBL/GenBank/DDBJ databases">
        <authorList>
            <person name="Yu S.T."/>
        </authorList>
    </citation>
    <scope>NUCLEOTIDE SEQUENCE</scope>
    <source>
        <strain evidence="9">R08</strain>
    </source>
</reference>
<dbReference type="GO" id="GO:0055085">
    <property type="term" value="P:transmembrane transport"/>
    <property type="evidence" value="ECO:0007669"/>
    <property type="project" value="InterPro"/>
</dbReference>
<dbReference type="SUPFAM" id="SSF161098">
    <property type="entry name" value="MetI-like"/>
    <property type="match status" value="1"/>
</dbReference>
<accession>A0AB39MPP1</accession>
<dbReference type="PROSITE" id="PS50928">
    <property type="entry name" value="ABC_TM1"/>
    <property type="match status" value="1"/>
</dbReference>
<evidence type="ECO:0000313" key="9">
    <source>
        <dbReference type="EMBL" id="XDQ06949.1"/>
    </source>
</evidence>
<dbReference type="InterPro" id="IPR045621">
    <property type="entry name" value="BPD_transp_1_N"/>
</dbReference>
<feature type="transmembrane region" description="Helical" evidence="7">
    <location>
        <begin position="332"/>
        <end position="354"/>
    </location>
</feature>